<dbReference type="Pfam" id="PF00005">
    <property type="entry name" value="ABC_tran"/>
    <property type="match status" value="2"/>
</dbReference>
<feature type="transmembrane region" description="Helical" evidence="11">
    <location>
        <begin position="249"/>
        <end position="271"/>
    </location>
</feature>
<dbReference type="FunFam" id="3.40.50.300:FF:000299">
    <property type="entry name" value="ABC transporter ATP-binding protein/permease"/>
    <property type="match status" value="2"/>
</dbReference>
<dbReference type="PROSITE" id="PS50929">
    <property type="entry name" value="ABC_TM1F"/>
    <property type="match status" value="2"/>
</dbReference>
<evidence type="ECO:0000256" key="7">
    <source>
        <dbReference type="ARBA" id="ARBA00022989"/>
    </source>
</evidence>
<feature type="domain" description="ABC transmembrane type-1" evidence="13">
    <location>
        <begin position="635"/>
        <end position="917"/>
    </location>
</feature>
<evidence type="ECO:0000256" key="3">
    <source>
        <dbReference type="ARBA" id="ARBA00022475"/>
    </source>
</evidence>
<evidence type="ECO:0000259" key="13">
    <source>
        <dbReference type="PROSITE" id="PS50929"/>
    </source>
</evidence>
<evidence type="ECO:0000256" key="6">
    <source>
        <dbReference type="ARBA" id="ARBA00022840"/>
    </source>
</evidence>
<gene>
    <name evidence="14" type="primary">sphD</name>
</gene>
<keyword evidence="6" id="KW-0067">ATP-binding</keyword>
<evidence type="ECO:0000256" key="11">
    <source>
        <dbReference type="SAM" id="Phobius"/>
    </source>
</evidence>
<dbReference type="GO" id="GO:0034040">
    <property type="term" value="F:ATPase-coupled lipid transmembrane transporter activity"/>
    <property type="evidence" value="ECO:0007669"/>
    <property type="project" value="TreeGrafter"/>
</dbReference>
<dbReference type="AlphaFoldDB" id="V5YS92"/>
<evidence type="ECO:0000256" key="5">
    <source>
        <dbReference type="ARBA" id="ARBA00022741"/>
    </source>
</evidence>
<dbReference type="CDD" id="cd18546">
    <property type="entry name" value="ABC_6TM_Rv0194_D2_like"/>
    <property type="match status" value="1"/>
</dbReference>
<feature type="transmembrane region" description="Helical" evidence="11">
    <location>
        <begin position="29"/>
        <end position="52"/>
    </location>
</feature>
<feature type="domain" description="ABC transporter" evidence="12">
    <location>
        <begin position="342"/>
        <end position="576"/>
    </location>
</feature>
<feature type="transmembrane region" description="Helical" evidence="11">
    <location>
        <begin position="634"/>
        <end position="655"/>
    </location>
</feature>
<feature type="transmembrane region" description="Helical" evidence="11">
    <location>
        <begin position="886"/>
        <end position="905"/>
    </location>
</feature>
<evidence type="ECO:0000313" key="14">
    <source>
        <dbReference type="EMBL" id="BAO20183.1"/>
    </source>
</evidence>
<feature type="compositionally biased region" description="Low complexity" evidence="10">
    <location>
        <begin position="590"/>
        <end position="614"/>
    </location>
</feature>
<feature type="transmembrane region" description="Helical" evidence="11">
    <location>
        <begin position="851"/>
        <end position="874"/>
    </location>
</feature>
<accession>V5YS92</accession>
<keyword evidence="7 11" id="KW-1133">Transmembrane helix</keyword>
<organism evidence="14">
    <name type="scientific">Sphaerisporangium sp. SANK 60911</name>
    <dbReference type="NCBI Taxonomy" id="1354075"/>
    <lineage>
        <taxon>Bacteria</taxon>
        <taxon>Bacillati</taxon>
        <taxon>Actinomycetota</taxon>
        <taxon>Actinomycetes</taxon>
        <taxon>Streptosporangiales</taxon>
        <taxon>Streptosporangiaceae</taxon>
        <taxon>Sphaerisporangium</taxon>
    </lineage>
</organism>
<protein>
    <submittedName>
        <fullName evidence="14">Putative ABC transporter</fullName>
    </submittedName>
</protein>
<keyword evidence="8 11" id="KW-0472">Membrane</keyword>
<feature type="transmembrane region" description="Helical" evidence="11">
    <location>
        <begin position="670"/>
        <end position="688"/>
    </location>
</feature>
<feature type="transmembrane region" description="Helical" evidence="11">
    <location>
        <begin position="749"/>
        <end position="767"/>
    </location>
</feature>
<evidence type="ECO:0000256" key="10">
    <source>
        <dbReference type="SAM" id="MobiDB-lite"/>
    </source>
</evidence>
<feature type="transmembrane region" description="Helical" evidence="11">
    <location>
        <begin position="277"/>
        <end position="296"/>
    </location>
</feature>
<feature type="transmembrane region" description="Helical" evidence="11">
    <location>
        <begin position="773"/>
        <end position="792"/>
    </location>
</feature>
<feature type="transmembrane region" description="Helical" evidence="11">
    <location>
        <begin position="136"/>
        <end position="157"/>
    </location>
</feature>
<dbReference type="InterPro" id="IPR039421">
    <property type="entry name" value="Type_1_exporter"/>
</dbReference>
<dbReference type="InterPro" id="IPR017871">
    <property type="entry name" value="ABC_transporter-like_CS"/>
</dbReference>
<dbReference type="Pfam" id="PF00664">
    <property type="entry name" value="ABC_membrane"/>
    <property type="match status" value="2"/>
</dbReference>
<dbReference type="PROSITE" id="PS50893">
    <property type="entry name" value="ABC_TRANSPORTER_2"/>
    <property type="match status" value="2"/>
</dbReference>
<comment type="subcellular location">
    <subcellularLocation>
        <location evidence="1">Cell membrane</location>
        <topology evidence="1">Multi-pass membrane protein</topology>
    </subcellularLocation>
</comment>
<feature type="region of interest" description="Disordered" evidence="10">
    <location>
        <begin position="578"/>
        <end position="616"/>
    </location>
</feature>
<evidence type="ECO:0000256" key="2">
    <source>
        <dbReference type="ARBA" id="ARBA00022448"/>
    </source>
</evidence>
<name>V5YS92_9ACTN</name>
<dbReference type="SMART" id="SM00382">
    <property type="entry name" value="AAA"/>
    <property type="match status" value="2"/>
</dbReference>
<dbReference type="InterPro" id="IPR003593">
    <property type="entry name" value="AAA+_ATPase"/>
</dbReference>
<keyword evidence="4 11" id="KW-0812">Transmembrane</keyword>
<dbReference type="GO" id="GO:0005524">
    <property type="term" value="F:ATP binding"/>
    <property type="evidence" value="ECO:0007669"/>
    <property type="project" value="UniProtKB-KW"/>
</dbReference>
<dbReference type="InterPro" id="IPR003439">
    <property type="entry name" value="ABC_transporter-like_ATP-bd"/>
</dbReference>
<dbReference type="SUPFAM" id="SSF52540">
    <property type="entry name" value="P-loop containing nucleoside triphosphate hydrolases"/>
    <property type="match status" value="2"/>
</dbReference>
<dbReference type="GO" id="GO:0016887">
    <property type="term" value="F:ATP hydrolysis activity"/>
    <property type="evidence" value="ECO:0007669"/>
    <property type="project" value="InterPro"/>
</dbReference>
<dbReference type="InterPro" id="IPR011527">
    <property type="entry name" value="ABC1_TM_dom"/>
</dbReference>
<keyword evidence="2" id="KW-0813">Transport</keyword>
<keyword evidence="5" id="KW-0547">Nucleotide-binding</keyword>
<feature type="transmembrane region" description="Helical" evidence="11">
    <location>
        <begin position="64"/>
        <end position="83"/>
    </location>
</feature>
<evidence type="ECO:0000256" key="1">
    <source>
        <dbReference type="ARBA" id="ARBA00004651"/>
    </source>
</evidence>
<keyword evidence="3" id="KW-1003">Cell membrane</keyword>
<dbReference type="EMBL" id="AB830104">
    <property type="protein sequence ID" value="BAO20183.1"/>
    <property type="molecule type" value="Genomic_DNA"/>
</dbReference>
<dbReference type="CDD" id="cd18543">
    <property type="entry name" value="ABC_6TM_Rv0194_D1_like"/>
    <property type="match status" value="1"/>
</dbReference>
<evidence type="ECO:0000256" key="9">
    <source>
        <dbReference type="ARBA" id="ARBA00061644"/>
    </source>
</evidence>
<feature type="domain" description="ABC transmembrane type-1" evidence="13">
    <location>
        <begin position="29"/>
        <end position="308"/>
    </location>
</feature>
<feature type="transmembrane region" description="Helical" evidence="11">
    <location>
        <begin position="163"/>
        <end position="181"/>
    </location>
</feature>
<dbReference type="Gene3D" id="3.40.50.300">
    <property type="entry name" value="P-loop containing nucleotide triphosphate hydrolases"/>
    <property type="match status" value="2"/>
</dbReference>
<dbReference type="PANTHER" id="PTHR24221:SF629">
    <property type="entry name" value="MULTIDRUG EFFLUX ATP-BINDING_PERMEASE PROTEIN RV0194"/>
    <property type="match status" value="1"/>
</dbReference>
<dbReference type="PANTHER" id="PTHR24221">
    <property type="entry name" value="ATP-BINDING CASSETTE SUB-FAMILY B"/>
    <property type="match status" value="1"/>
</dbReference>
<dbReference type="PROSITE" id="PS00211">
    <property type="entry name" value="ABC_TRANSPORTER_1"/>
    <property type="match status" value="1"/>
</dbReference>
<dbReference type="SUPFAM" id="SSF90123">
    <property type="entry name" value="ABC transporter transmembrane region"/>
    <property type="match status" value="2"/>
</dbReference>
<feature type="domain" description="ABC transporter" evidence="12">
    <location>
        <begin position="951"/>
        <end position="1185"/>
    </location>
</feature>
<dbReference type="GO" id="GO:0140359">
    <property type="term" value="F:ABC-type transporter activity"/>
    <property type="evidence" value="ECO:0007669"/>
    <property type="project" value="InterPro"/>
</dbReference>
<evidence type="ECO:0000259" key="12">
    <source>
        <dbReference type="PROSITE" id="PS50893"/>
    </source>
</evidence>
<sequence length="1196" mass="128577">MPRAEPTEPSSPAIRRLVRHIGRARRHALLALAAVVVANAMALLGPLVARWIVDRAPQPGTQLLLPITLFVAIGLLRAAAGYLRRYESNALGIKVQYDLRNEIFAAIHRLDARRRAELQGGEVLSRCTTDLAMIQGLLYFVPVVVGNVLLVSGALVVMFVLSPPLTCVMLLIGPALILILLRTRHTIVPATRDAQRQSATLVGIAEENVLGASVVRSFGQESRELGRFEVNARLLFRLRMRVARLASRTTAAMLIVPALGQIAILGLGGLLAMNGRLSLGTFLAFSAYLGEFVAPLRTIGGGVTMVQQARAALQRLFEIIDAEPEVREKPDGLSLGPARGLVELDDVTFGYTPGRPVIHGLSLRVEPGETLALIGAPGSGKTTIAMLMARLYDPDQGSVRIDGHDVRDLTLSSIRENLGLGTEHPFLFRASVRDNIAFGSPEAPWEHVERAADDAHVEEFARELPDGYDTVIGERGVTLSGGQRQRVALARTLLRDPRILVLDDAVNATDPVTEERILARLRRRASGRTVVLVARRPSTLRLADRIAVIDDGRIADVGTSEELSRRCPLYRSLLAGWDVEHHDPPPSPESPAAEAEPAGEGPPVEGPRVGVAVATAPDPDPSGWRVLAPVRGMFAFAAALITADLAAGLALPMLVRSGVDQGIARGATDVLMVVTGIALATAVANSVLNCLGARAVARAGENLLYALRLKIFAHLHRLGMDYFGRERSGRILTRLTTDIDSISSFAQTGAVNMFSSGLLFVGVLVALLVLNPLLATVALGALPVLLLTGTLFRRHSVPAYARMRELAGTVNADIQEHLDGVQVTQTLGQEERVTRKFRQANHTHAAARLRAFWIIAVYFGLVEAVAQLSTAAALGVGALQVADGRLTAGALIAFYLYLGLFFSPVQQLSQSFETQQQAAVAWRQIATLLRTPAGTPAGLSTTPVTRLRGEIEVRDLRFRYPGGDQDALGALDVLLPAGRTVVVVGPTGAGKSTLFRLLARFYEPTHGRILVDGVDLREYDPGDYRRRLGVVPQEPFLFRGSIRDNIAYGRPDAREEEVEAAVRAVGAGLLLRHPGGLARPVGERGTALSAGERQLVALARAQLVDPDILLLDEATASLDPATEAAYLRATRLLSRARTSLVIAHRLTTAERADTILVLERGRIVESGPHETLLAAGGVYARMWEAARGRTPEGAPP</sequence>
<reference evidence="14" key="1">
    <citation type="journal article" date="2013" name="Angew. Chem. Int. Ed. Engl.">
        <title>Structure-based Gene Targeting Discovery of Sphaerimicin, a Bacterial Translocase I inhibitor.</title>
        <authorList>
            <person name="Funabashi M."/>
            <person name="Baba S."/>
            <person name="Takatsu T."/>
            <person name="Kizuka M."/>
            <person name="Ohata Y."/>
            <person name="Tanaka M."/>
            <person name="Nonaka K."/>
            <person name="Spork A.P."/>
            <person name="Ducho C."/>
            <person name="Chen W.C.L."/>
            <person name="Van Lanen S.G."/>
        </authorList>
    </citation>
    <scope>NUCLEOTIDE SEQUENCE</scope>
    <source>
        <strain evidence="14">SANK 60911</strain>
    </source>
</reference>
<comment type="similarity">
    <text evidence="9">Belongs to the ABC transporter superfamily. Lipid exporter (TC 3.A.1.106) family.</text>
</comment>
<dbReference type="InterPro" id="IPR036640">
    <property type="entry name" value="ABC1_TM_sf"/>
</dbReference>
<dbReference type="Gene3D" id="1.20.1560.10">
    <property type="entry name" value="ABC transporter type 1, transmembrane domain"/>
    <property type="match status" value="2"/>
</dbReference>
<dbReference type="GO" id="GO:0005886">
    <property type="term" value="C:plasma membrane"/>
    <property type="evidence" value="ECO:0007669"/>
    <property type="project" value="UniProtKB-SubCell"/>
</dbReference>
<evidence type="ECO:0000256" key="4">
    <source>
        <dbReference type="ARBA" id="ARBA00022692"/>
    </source>
</evidence>
<dbReference type="InterPro" id="IPR027417">
    <property type="entry name" value="P-loop_NTPase"/>
</dbReference>
<proteinExistence type="inferred from homology"/>
<evidence type="ECO:0000256" key="8">
    <source>
        <dbReference type="ARBA" id="ARBA00023136"/>
    </source>
</evidence>